<sequence length="148" mass="16810">MLVGVSQHLEVIRRGFLWGEFSENGQRIRNLHLLKWDKLTLSKNSGGLGITPMHVKNKALLGKWWYKWIADKHANWNKLIRAKYDCRAMDDLGAAIRNKNAYASLLGISSINNIEGFSGALDVNEFMWDIKDGSTALFCEDKWLESGA</sequence>
<reference evidence="1" key="2">
    <citation type="submission" date="2023-05" db="EMBL/GenBank/DDBJ databases">
        <authorList>
            <person name="Schelkunov M.I."/>
        </authorList>
    </citation>
    <scope>NUCLEOTIDE SEQUENCE</scope>
    <source>
        <strain evidence="1">Hsosn_3</strain>
        <tissue evidence="1">Leaf</tissue>
    </source>
</reference>
<keyword evidence="2" id="KW-1185">Reference proteome</keyword>
<gene>
    <name evidence="1" type="ORF">POM88_013373</name>
</gene>
<reference evidence="1" key="1">
    <citation type="submission" date="2023-02" db="EMBL/GenBank/DDBJ databases">
        <title>Genome of toxic invasive species Heracleum sosnowskyi carries increased number of genes despite the absence of recent whole-genome duplications.</title>
        <authorList>
            <person name="Schelkunov M."/>
            <person name="Shtratnikova V."/>
            <person name="Makarenko M."/>
            <person name="Klepikova A."/>
            <person name="Omelchenko D."/>
            <person name="Novikova G."/>
            <person name="Obukhova E."/>
            <person name="Bogdanov V."/>
            <person name="Penin A."/>
            <person name="Logacheva M."/>
        </authorList>
    </citation>
    <scope>NUCLEOTIDE SEQUENCE</scope>
    <source>
        <strain evidence="1">Hsosn_3</strain>
        <tissue evidence="1">Leaf</tissue>
    </source>
</reference>
<name>A0AAD8J1Q4_9APIA</name>
<accession>A0AAD8J1Q4</accession>
<comment type="caution">
    <text evidence="1">The sequence shown here is derived from an EMBL/GenBank/DDBJ whole genome shotgun (WGS) entry which is preliminary data.</text>
</comment>
<protein>
    <submittedName>
        <fullName evidence="1">Uncharacterized protein</fullName>
    </submittedName>
</protein>
<organism evidence="1 2">
    <name type="scientific">Heracleum sosnowskyi</name>
    <dbReference type="NCBI Taxonomy" id="360622"/>
    <lineage>
        <taxon>Eukaryota</taxon>
        <taxon>Viridiplantae</taxon>
        <taxon>Streptophyta</taxon>
        <taxon>Embryophyta</taxon>
        <taxon>Tracheophyta</taxon>
        <taxon>Spermatophyta</taxon>
        <taxon>Magnoliopsida</taxon>
        <taxon>eudicotyledons</taxon>
        <taxon>Gunneridae</taxon>
        <taxon>Pentapetalae</taxon>
        <taxon>asterids</taxon>
        <taxon>campanulids</taxon>
        <taxon>Apiales</taxon>
        <taxon>Apiaceae</taxon>
        <taxon>Apioideae</taxon>
        <taxon>apioid superclade</taxon>
        <taxon>Tordylieae</taxon>
        <taxon>Tordyliinae</taxon>
        <taxon>Heracleum</taxon>
    </lineage>
</organism>
<dbReference type="Proteomes" id="UP001237642">
    <property type="component" value="Unassembled WGS sequence"/>
</dbReference>
<evidence type="ECO:0000313" key="1">
    <source>
        <dbReference type="EMBL" id="KAK1394317.1"/>
    </source>
</evidence>
<evidence type="ECO:0000313" key="2">
    <source>
        <dbReference type="Proteomes" id="UP001237642"/>
    </source>
</evidence>
<dbReference type="AlphaFoldDB" id="A0AAD8J1Q4"/>
<proteinExistence type="predicted"/>
<dbReference type="EMBL" id="JAUIZM010000003">
    <property type="protein sequence ID" value="KAK1394317.1"/>
    <property type="molecule type" value="Genomic_DNA"/>
</dbReference>